<proteinExistence type="predicted"/>
<comment type="caution">
    <text evidence="1">The sequence shown here is derived from an EMBL/GenBank/DDBJ whole genome shotgun (WGS) entry which is preliminary data.</text>
</comment>
<dbReference type="EMBL" id="JAHRIO010082833">
    <property type="protein sequence ID" value="MEQ2186085.1"/>
    <property type="molecule type" value="Genomic_DNA"/>
</dbReference>
<dbReference type="Proteomes" id="UP001476798">
    <property type="component" value="Unassembled WGS sequence"/>
</dbReference>
<name>A0ABV0PRF5_9TELE</name>
<reference evidence="1 2" key="1">
    <citation type="submission" date="2021-06" db="EMBL/GenBank/DDBJ databases">
        <authorList>
            <person name="Palmer J.M."/>
        </authorList>
    </citation>
    <scope>NUCLEOTIDE SEQUENCE [LARGE SCALE GENOMIC DNA]</scope>
    <source>
        <strain evidence="1 2">GA_2019</strain>
        <tissue evidence="1">Muscle</tissue>
    </source>
</reference>
<accession>A0ABV0PRF5</accession>
<protein>
    <submittedName>
        <fullName evidence="1">Uncharacterized protein</fullName>
    </submittedName>
</protein>
<keyword evidence="2" id="KW-1185">Reference proteome</keyword>
<evidence type="ECO:0000313" key="1">
    <source>
        <dbReference type="EMBL" id="MEQ2186085.1"/>
    </source>
</evidence>
<organism evidence="1 2">
    <name type="scientific">Goodea atripinnis</name>
    <dbReference type="NCBI Taxonomy" id="208336"/>
    <lineage>
        <taxon>Eukaryota</taxon>
        <taxon>Metazoa</taxon>
        <taxon>Chordata</taxon>
        <taxon>Craniata</taxon>
        <taxon>Vertebrata</taxon>
        <taxon>Euteleostomi</taxon>
        <taxon>Actinopterygii</taxon>
        <taxon>Neopterygii</taxon>
        <taxon>Teleostei</taxon>
        <taxon>Neoteleostei</taxon>
        <taxon>Acanthomorphata</taxon>
        <taxon>Ovalentaria</taxon>
        <taxon>Atherinomorphae</taxon>
        <taxon>Cyprinodontiformes</taxon>
        <taxon>Goodeidae</taxon>
        <taxon>Goodea</taxon>
    </lineage>
</organism>
<sequence>MLSKTELTKETLNKLENTPKARRYMMNMIRMIRTANQSQKRPKAVIKRQVLTIFAEVCAQGHAVQSHVTSLVPGLCAVFLHFGNVRLCTFTHRVALGFTLLVGMLTEGSSNKPQI</sequence>
<evidence type="ECO:0000313" key="2">
    <source>
        <dbReference type="Proteomes" id="UP001476798"/>
    </source>
</evidence>
<gene>
    <name evidence="1" type="ORF">GOODEAATRI_024973</name>
</gene>